<gene>
    <name evidence="1" type="ORF">HUK38_14665</name>
</gene>
<dbReference type="EMBL" id="JABVCQ010000094">
    <property type="protein sequence ID" value="MBB1127443.1"/>
    <property type="molecule type" value="Genomic_DNA"/>
</dbReference>
<proteinExistence type="predicted"/>
<keyword evidence="2" id="KW-1185">Reference proteome</keyword>
<reference evidence="1 2" key="1">
    <citation type="journal article" date="2020" name="Arch. Microbiol.">
        <title>The genome sequence of the giant phototrophic gammaproteobacterium Thiospirillum jenense gives insight into its physiological properties and phylogenetic relationships.</title>
        <authorList>
            <person name="Imhoff J.F."/>
            <person name="Meyer T.E."/>
            <person name="Kyndt J.A."/>
        </authorList>
    </citation>
    <scope>NUCLEOTIDE SEQUENCE [LARGE SCALE GENOMIC DNA]</scope>
    <source>
        <strain evidence="1 2">DSM 216</strain>
    </source>
</reference>
<feature type="non-terminal residue" evidence="1">
    <location>
        <position position="1"/>
    </location>
</feature>
<protein>
    <submittedName>
        <fullName evidence="1">Uncharacterized protein</fullName>
    </submittedName>
</protein>
<accession>A0A839HF11</accession>
<dbReference type="Proteomes" id="UP000548632">
    <property type="component" value="Unassembled WGS sequence"/>
</dbReference>
<dbReference type="AlphaFoldDB" id="A0A839HF11"/>
<sequence length="248" mass="24786">MFTLDALYNRLDAGTTGAKVFFTEPTVVPIGISGKTLDEVMAKMPVVDNVNGAAVGDVANGKTFWGLRSGAGWGVLTGTYTAPSACTGTASAAEVLFGKTFCNTSGDQTGGLATQTLSNTNDTVSAGYYAATTLHAVDADLVADNIKSGVSIFGVAGSYSITLSGDAAVGDVLTGKTFCNSSGCGQNGAMTNVGTENITPGISDQTITAGYHNGSGVVAGDANLNSRNIKSGVSIFGVAGSYSITLSG</sequence>
<feature type="non-terminal residue" evidence="1">
    <location>
        <position position="248"/>
    </location>
</feature>
<evidence type="ECO:0000313" key="1">
    <source>
        <dbReference type="EMBL" id="MBB1127443.1"/>
    </source>
</evidence>
<comment type="caution">
    <text evidence="1">The sequence shown here is derived from an EMBL/GenBank/DDBJ whole genome shotgun (WGS) entry which is preliminary data.</text>
</comment>
<organism evidence="1 2">
    <name type="scientific">Thiospirillum jenense</name>
    <dbReference type="NCBI Taxonomy" id="1653858"/>
    <lineage>
        <taxon>Bacteria</taxon>
        <taxon>Pseudomonadati</taxon>
        <taxon>Pseudomonadota</taxon>
        <taxon>Gammaproteobacteria</taxon>
        <taxon>Chromatiales</taxon>
        <taxon>Chromatiaceae</taxon>
        <taxon>Thiospirillum</taxon>
    </lineage>
</organism>
<evidence type="ECO:0000313" key="2">
    <source>
        <dbReference type="Proteomes" id="UP000548632"/>
    </source>
</evidence>
<name>A0A839HF11_9GAMM</name>